<proteinExistence type="predicted"/>
<dbReference type="EMBL" id="JBFOLK010000007">
    <property type="protein sequence ID" value="KAL2497954.1"/>
    <property type="molecule type" value="Genomic_DNA"/>
</dbReference>
<comment type="caution">
    <text evidence="2">The sequence shown here is derived from an EMBL/GenBank/DDBJ whole genome shotgun (WGS) entry which is preliminary data.</text>
</comment>
<dbReference type="AlphaFoldDB" id="A0ABD1SCQ9"/>
<sequence length="245" mass="27949">MRDAHKNRWVEECHMGSLSVAERDVRNSSGSDGRVRITYRNNELDPSTLELLRAPSAIMVVYSTLKGFDSKFAKEEANSKKLFEDLKTMSLEKAQLESEKRFLEVRLDTLATKRDNLKAKYEVELNASKKCLKDARDHIRAVEAAQKSVEKAQKLAEEMAFLVETTTATANSILETVITEKDRMLVKAREEIERVKTNHADAEAKAVVVYQQGFEETFEYQDLAHYFMTAGGEELVEKINEVHPE</sequence>
<evidence type="ECO:0000256" key="1">
    <source>
        <dbReference type="SAM" id="Coils"/>
    </source>
</evidence>
<keyword evidence="1" id="KW-0175">Coiled coil</keyword>
<evidence type="ECO:0000313" key="3">
    <source>
        <dbReference type="Proteomes" id="UP001604336"/>
    </source>
</evidence>
<name>A0ABD1SCQ9_9LAMI</name>
<accession>A0ABD1SCQ9</accession>
<dbReference type="Proteomes" id="UP001604336">
    <property type="component" value="Unassembled WGS sequence"/>
</dbReference>
<keyword evidence="3" id="KW-1185">Reference proteome</keyword>
<reference evidence="3" key="1">
    <citation type="submission" date="2024-07" db="EMBL/GenBank/DDBJ databases">
        <title>Two chromosome-level genome assemblies of Korean endemic species Abeliophyllum distichum and Forsythia ovata (Oleaceae).</title>
        <authorList>
            <person name="Jang H."/>
        </authorList>
    </citation>
    <scope>NUCLEOTIDE SEQUENCE [LARGE SCALE GENOMIC DNA]</scope>
</reference>
<feature type="coiled-coil region" evidence="1">
    <location>
        <begin position="178"/>
        <end position="205"/>
    </location>
</feature>
<evidence type="ECO:0000313" key="2">
    <source>
        <dbReference type="EMBL" id="KAL2497954.1"/>
    </source>
</evidence>
<feature type="coiled-coil region" evidence="1">
    <location>
        <begin position="79"/>
        <end position="120"/>
    </location>
</feature>
<gene>
    <name evidence="2" type="ORF">Adt_23504</name>
</gene>
<protein>
    <submittedName>
        <fullName evidence="2">Uncharacterized protein</fullName>
    </submittedName>
</protein>
<organism evidence="2 3">
    <name type="scientific">Abeliophyllum distichum</name>
    <dbReference type="NCBI Taxonomy" id="126358"/>
    <lineage>
        <taxon>Eukaryota</taxon>
        <taxon>Viridiplantae</taxon>
        <taxon>Streptophyta</taxon>
        <taxon>Embryophyta</taxon>
        <taxon>Tracheophyta</taxon>
        <taxon>Spermatophyta</taxon>
        <taxon>Magnoliopsida</taxon>
        <taxon>eudicotyledons</taxon>
        <taxon>Gunneridae</taxon>
        <taxon>Pentapetalae</taxon>
        <taxon>asterids</taxon>
        <taxon>lamiids</taxon>
        <taxon>Lamiales</taxon>
        <taxon>Oleaceae</taxon>
        <taxon>Forsythieae</taxon>
        <taxon>Abeliophyllum</taxon>
    </lineage>
</organism>